<dbReference type="Proteomes" id="UP001589647">
    <property type="component" value="Unassembled WGS sequence"/>
</dbReference>
<comment type="caution">
    <text evidence="1">The sequence shown here is derived from an EMBL/GenBank/DDBJ whole genome shotgun (WGS) entry which is preliminary data.</text>
</comment>
<keyword evidence="1" id="KW-0378">Hydrolase</keyword>
<keyword evidence="2" id="KW-1185">Reference proteome</keyword>
<proteinExistence type="predicted"/>
<name>A0ABV5IB55_9ACTN</name>
<organism evidence="1 2">
    <name type="scientific">Nonomuraea spiralis</name>
    <dbReference type="NCBI Taxonomy" id="46182"/>
    <lineage>
        <taxon>Bacteria</taxon>
        <taxon>Bacillati</taxon>
        <taxon>Actinomycetota</taxon>
        <taxon>Actinomycetes</taxon>
        <taxon>Streptosporangiales</taxon>
        <taxon>Streptosporangiaceae</taxon>
        <taxon>Nonomuraea</taxon>
    </lineage>
</organism>
<evidence type="ECO:0000313" key="2">
    <source>
        <dbReference type="Proteomes" id="UP001589647"/>
    </source>
</evidence>
<dbReference type="PANTHER" id="PTHR48098">
    <property type="entry name" value="ENTEROCHELIN ESTERASE-RELATED"/>
    <property type="match status" value="1"/>
</dbReference>
<dbReference type="InterPro" id="IPR029058">
    <property type="entry name" value="AB_hydrolase_fold"/>
</dbReference>
<dbReference type="PANTHER" id="PTHR48098:SF3">
    <property type="entry name" value="IRON(III) ENTEROBACTIN ESTERASE"/>
    <property type="match status" value="1"/>
</dbReference>
<accession>A0ABV5IB55</accession>
<gene>
    <name evidence="1" type="ORF">ACFFV7_11245</name>
</gene>
<dbReference type="RefSeq" id="WP_189647352.1">
    <property type="nucleotide sequence ID" value="NZ_BMRC01000004.1"/>
</dbReference>
<protein>
    <submittedName>
        <fullName evidence="1">Alpha/beta hydrolase</fullName>
    </submittedName>
</protein>
<dbReference type="Gene3D" id="3.40.50.1820">
    <property type="entry name" value="alpha/beta hydrolase"/>
    <property type="match status" value="1"/>
</dbReference>
<dbReference type="SUPFAM" id="SSF53474">
    <property type="entry name" value="alpha/beta-Hydrolases"/>
    <property type="match status" value="1"/>
</dbReference>
<dbReference type="EMBL" id="JBHMEI010000006">
    <property type="protein sequence ID" value="MFB9201769.1"/>
    <property type="molecule type" value="Genomic_DNA"/>
</dbReference>
<evidence type="ECO:0000313" key="1">
    <source>
        <dbReference type="EMBL" id="MFB9201769.1"/>
    </source>
</evidence>
<dbReference type="GO" id="GO:0016787">
    <property type="term" value="F:hydrolase activity"/>
    <property type="evidence" value="ECO:0007669"/>
    <property type="project" value="UniProtKB-KW"/>
</dbReference>
<reference evidence="1 2" key="1">
    <citation type="submission" date="2024-09" db="EMBL/GenBank/DDBJ databases">
        <authorList>
            <person name="Sun Q."/>
            <person name="Mori K."/>
        </authorList>
    </citation>
    <scope>NUCLEOTIDE SEQUENCE [LARGE SCALE GENOMIC DNA]</scope>
    <source>
        <strain evidence="1 2">CCM 3426</strain>
    </source>
</reference>
<sequence>MPPGDRLAVQTIEFHGDQVAFGEAGVTDEERAAAGRETLAQRNQALLRGNRRRARRRYAQDLPAGQDFARVWRRRALAELRPRLTGGPLAVWGEDDDVLHVLWQGPNARLVSGVLLPMWPVKGAGDLWELSVRVRHLDRAVIGVTAAPPGGRPVELIWHGPRAGPAPATATRLAGTLVTREIGSVHLGERRAITVYRPPGPIRPMPLCLLADGQAAGSYARVLEPAILAGALPPVILVAPHAADVPGPYPDGRAREYLPYADPRRFAAHLAFVTGEVLPGFPEASHVISAGFADGAGFALTAADRCPGRIAAAVGLSPGLLPQLLDTTVRVPRYLAAGTLEPGFLDCARSLAARLRGAGIAHRREAWIGGHDGYWWRVHLLAALTWLTREHLPRSR</sequence>
<dbReference type="InterPro" id="IPR050583">
    <property type="entry name" value="Mycobacterial_A85_antigen"/>
</dbReference>